<dbReference type="GO" id="GO:0004674">
    <property type="term" value="F:protein serine/threonine kinase activity"/>
    <property type="evidence" value="ECO:0007669"/>
    <property type="project" value="UniProtKB-KW"/>
</dbReference>
<dbReference type="InterPro" id="IPR000719">
    <property type="entry name" value="Prot_kinase_dom"/>
</dbReference>
<evidence type="ECO:0000256" key="8">
    <source>
        <dbReference type="PIRSR" id="PIRSR630616-3"/>
    </source>
</evidence>
<evidence type="ECO:0000259" key="9">
    <source>
        <dbReference type="PROSITE" id="PS50011"/>
    </source>
</evidence>
<sequence length="270" mass="29414">MLRNSWSLEDYTLHRRLYKGSMASVYKVLREVNIHLQASEHKHVLKLYGVFQTEELLVLVLELAARGSLASICQNIEGGRLTETEVRQAVLEPTLSSLSYLHARGVCHRDIKPENLLFTADWALRLADYGVAINITEERAVTRAGTADYMAPEVERCPLKANPLDNKQDLSLAYTTAADVWSVGVLAYEMLVGFPPVLTATTKGAAGAQDPGRSGATPQLSFPASVSAAARDFISSALALRPEDRPTVQQLRAHPWMTGAAGADEMVAGP</sequence>
<dbReference type="GO" id="GO:0005524">
    <property type="term" value="F:ATP binding"/>
    <property type="evidence" value="ECO:0007669"/>
    <property type="project" value="UniProtKB-KW"/>
</dbReference>
<evidence type="ECO:0000313" key="11">
    <source>
        <dbReference type="Proteomes" id="UP000075714"/>
    </source>
</evidence>
<evidence type="ECO:0000256" key="6">
    <source>
        <dbReference type="PIRSR" id="PIRSR630616-1"/>
    </source>
</evidence>
<dbReference type="InterPro" id="IPR011009">
    <property type="entry name" value="Kinase-like_dom_sf"/>
</dbReference>
<dbReference type="AlphaFoldDB" id="A0A150GKD3"/>
<dbReference type="InterPro" id="IPR008271">
    <property type="entry name" value="Ser/Thr_kinase_AS"/>
</dbReference>
<evidence type="ECO:0000256" key="5">
    <source>
        <dbReference type="ARBA" id="ARBA00022840"/>
    </source>
</evidence>
<protein>
    <recommendedName>
        <fullName evidence="9">Protein kinase domain-containing protein</fullName>
    </recommendedName>
</protein>
<keyword evidence="11" id="KW-1185">Reference proteome</keyword>
<comment type="caution">
    <text evidence="10">The sequence shown here is derived from an EMBL/GenBank/DDBJ whole genome shotgun (WGS) entry which is preliminary data.</text>
</comment>
<keyword evidence="3 7" id="KW-0547">Nucleotide-binding</keyword>
<evidence type="ECO:0000256" key="3">
    <source>
        <dbReference type="ARBA" id="ARBA00022741"/>
    </source>
</evidence>
<dbReference type="Proteomes" id="UP000075714">
    <property type="component" value="Unassembled WGS sequence"/>
</dbReference>
<reference evidence="11" key="1">
    <citation type="journal article" date="2016" name="Nat. Commun.">
        <title>The Gonium pectorale genome demonstrates co-option of cell cycle regulation during the evolution of multicellularity.</title>
        <authorList>
            <person name="Hanschen E.R."/>
            <person name="Marriage T.N."/>
            <person name="Ferris P.J."/>
            <person name="Hamaji T."/>
            <person name="Toyoda A."/>
            <person name="Fujiyama A."/>
            <person name="Neme R."/>
            <person name="Noguchi H."/>
            <person name="Minakuchi Y."/>
            <person name="Suzuki M."/>
            <person name="Kawai-Toyooka H."/>
            <person name="Smith D.R."/>
            <person name="Sparks H."/>
            <person name="Anderson J."/>
            <person name="Bakaric R."/>
            <person name="Luria V."/>
            <person name="Karger A."/>
            <person name="Kirschner M.W."/>
            <person name="Durand P.M."/>
            <person name="Michod R.E."/>
            <person name="Nozaki H."/>
            <person name="Olson B.J."/>
        </authorList>
    </citation>
    <scope>NUCLEOTIDE SEQUENCE [LARGE SCALE GENOMIC DNA]</scope>
    <source>
        <strain evidence="11">NIES-2863</strain>
    </source>
</reference>
<feature type="cross-link" description="Glycyl lysine isopeptide (Lys-Gly) (interchain with G-Cter in SUMO2)" evidence="8">
    <location>
        <position position="112"/>
    </location>
</feature>
<dbReference type="PROSITE" id="PS50011">
    <property type="entry name" value="PROTEIN_KINASE_DOM"/>
    <property type="match status" value="1"/>
</dbReference>
<dbReference type="PANTHER" id="PTHR24350">
    <property type="entry name" value="SERINE/THREONINE-PROTEIN KINASE IAL-RELATED"/>
    <property type="match status" value="1"/>
</dbReference>
<dbReference type="SMART" id="SM00220">
    <property type="entry name" value="S_TKc"/>
    <property type="match status" value="1"/>
</dbReference>
<evidence type="ECO:0000256" key="4">
    <source>
        <dbReference type="ARBA" id="ARBA00022777"/>
    </source>
</evidence>
<dbReference type="EMBL" id="LSYV01000018">
    <property type="protein sequence ID" value="KXZ50268.1"/>
    <property type="molecule type" value="Genomic_DNA"/>
</dbReference>
<dbReference type="Pfam" id="PF00069">
    <property type="entry name" value="Pkinase"/>
    <property type="match status" value="1"/>
</dbReference>
<organism evidence="10 11">
    <name type="scientific">Gonium pectorale</name>
    <name type="common">Green alga</name>
    <dbReference type="NCBI Taxonomy" id="33097"/>
    <lineage>
        <taxon>Eukaryota</taxon>
        <taxon>Viridiplantae</taxon>
        <taxon>Chlorophyta</taxon>
        <taxon>core chlorophytes</taxon>
        <taxon>Chlorophyceae</taxon>
        <taxon>CS clade</taxon>
        <taxon>Chlamydomonadales</taxon>
        <taxon>Volvocaceae</taxon>
        <taxon>Gonium</taxon>
    </lineage>
</organism>
<proteinExistence type="predicted"/>
<name>A0A150GKD3_GONPE</name>
<dbReference type="PROSITE" id="PS00108">
    <property type="entry name" value="PROTEIN_KINASE_ST"/>
    <property type="match status" value="1"/>
</dbReference>
<keyword evidence="4" id="KW-0418">Kinase</keyword>
<evidence type="ECO:0000256" key="7">
    <source>
        <dbReference type="PIRSR" id="PIRSR630616-2"/>
    </source>
</evidence>
<dbReference type="STRING" id="33097.A0A150GKD3"/>
<dbReference type="SUPFAM" id="SSF56112">
    <property type="entry name" value="Protein kinase-like (PK-like)"/>
    <property type="match status" value="1"/>
</dbReference>
<dbReference type="InterPro" id="IPR030616">
    <property type="entry name" value="Aur-like"/>
</dbReference>
<feature type="binding site" evidence="7">
    <location>
        <begin position="114"/>
        <end position="115"/>
    </location>
    <ligand>
        <name>ATP</name>
        <dbReference type="ChEBI" id="CHEBI:30616"/>
    </ligand>
</feature>
<evidence type="ECO:0000256" key="1">
    <source>
        <dbReference type="ARBA" id="ARBA00022527"/>
    </source>
</evidence>
<feature type="active site" description="Proton acceptor" evidence="6">
    <location>
        <position position="110"/>
    </location>
</feature>
<keyword evidence="1" id="KW-0723">Serine/threonine-protein kinase</keyword>
<dbReference type="OrthoDB" id="377346at2759"/>
<keyword evidence="5 7" id="KW-0067">ATP-binding</keyword>
<accession>A0A150GKD3</accession>
<gene>
    <name evidence="10" type="ORF">GPECTOR_17g907</name>
</gene>
<feature type="binding site" evidence="7">
    <location>
        <begin position="62"/>
        <end position="64"/>
    </location>
    <ligand>
        <name>ATP</name>
        <dbReference type="ChEBI" id="CHEBI:30616"/>
    </ligand>
</feature>
<feature type="domain" description="Protein kinase" evidence="9">
    <location>
        <begin position="1"/>
        <end position="257"/>
    </location>
</feature>
<keyword evidence="2" id="KW-0808">Transferase</keyword>
<feature type="binding site" evidence="7">
    <location>
        <position position="128"/>
    </location>
    <ligand>
        <name>ATP</name>
        <dbReference type="ChEBI" id="CHEBI:30616"/>
    </ligand>
</feature>
<evidence type="ECO:0000256" key="2">
    <source>
        <dbReference type="ARBA" id="ARBA00022679"/>
    </source>
</evidence>
<evidence type="ECO:0000313" key="10">
    <source>
        <dbReference type="EMBL" id="KXZ50268.1"/>
    </source>
</evidence>
<dbReference type="Gene3D" id="1.10.510.10">
    <property type="entry name" value="Transferase(Phosphotransferase) domain 1"/>
    <property type="match status" value="1"/>
</dbReference>